<proteinExistence type="predicted"/>
<accession>A0AAV2YEK8</accession>
<name>A0AAV2YEK8_9STRA</name>
<reference evidence="1" key="2">
    <citation type="journal article" date="2023" name="Microbiol Resour">
        <title>Decontamination and Annotation of the Draft Genome Sequence of the Oomycete Lagenidium giganteum ARSEF 373.</title>
        <authorList>
            <person name="Morgan W.R."/>
            <person name="Tartar A."/>
        </authorList>
    </citation>
    <scope>NUCLEOTIDE SEQUENCE</scope>
    <source>
        <strain evidence="1">ARSEF 373</strain>
    </source>
</reference>
<keyword evidence="2" id="KW-1185">Reference proteome</keyword>
<protein>
    <submittedName>
        <fullName evidence="1">Uncharacterized protein</fullName>
    </submittedName>
</protein>
<evidence type="ECO:0000313" key="2">
    <source>
        <dbReference type="Proteomes" id="UP001146120"/>
    </source>
</evidence>
<dbReference type="EMBL" id="DAKRPA010000415">
    <property type="protein sequence ID" value="DAZ92626.1"/>
    <property type="molecule type" value="Genomic_DNA"/>
</dbReference>
<comment type="caution">
    <text evidence="1">The sequence shown here is derived from an EMBL/GenBank/DDBJ whole genome shotgun (WGS) entry which is preliminary data.</text>
</comment>
<reference evidence="1" key="1">
    <citation type="submission" date="2022-11" db="EMBL/GenBank/DDBJ databases">
        <authorList>
            <person name="Morgan W.R."/>
            <person name="Tartar A."/>
        </authorList>
    </citation>
    <scope>NUCLEOTIDE SEQUENCE</scope>
    <source>
        <strain evidence="1">ARSEF 373</strain>
    </source>
</reference>
<gene>
    <name evidence="1" type="ORF">N0F65_011892</name>
</gene>
<evidence type="ECO:0000313" key="1">
    <source>
        <dbReference type="EMBL" id="DAZ92626.1"/>
    </source>
</evidence>
<dbReference type="Proteomes" id="UP001146120">
    <property type="component" value="Unassembled WGS sequence"/>
</dbReference>
<organism evidence="1 2">
    <name type="scientific">Lagenidium giganteum</name>
    <dbReference type="NCBI Taxonomy" id="4803"/>
    <lineage>
        <taxon>Eukaryota</taxon>
        <taxon>Sar</taxon>
        <taxon>Stramenopiles</taxon>
        <taxon>Oomycota</taxon>
        <taxon>Peronosporomycetes</taxon>
        <taxon>Pythiales</taxon>
        <taxon>Pythiaceae</taxon>
    </lineage>
</organism>
<sequence length="48" mass="5855">MCTYRKGSCHRPRTFRRDGRLHTLCAFHRAKSIRNQKLFDGRHKKRAR</sequence>
<dbReference type="AlphaFoldDB" id="A0AAV2YEK8"/>